<organism evidence="1 2">
    <name type="scientific">Maribacter algarum</name>
    <name type="common">ex Zhang et al. 2020</name>
    <dbReference type="NCBI Taxonomy" id="2578118"/>
    <lineage>
        <taxon>Bacteria</taxon>
        <taxon>Pseudomonadati</taxon>
        <taxon>Bacteroidota</taxon>
        <taxon>Flavobacteriia</taxon>
        <taxon>Flavobacteriales</taxon>
        <taxon>Flavobacteriaceae</taxon>
        <taxon>Maribacter</taxon>
    </lineage>
</organism>
<gene>
    <name evidence="1" type="ORF">FEE95_01905</name>
</gene>
<evidence type="ECO:0000313" key="1">
    <source>
        <dbReference type="EMBL" id="TMM58205.1"/>
    </source>
</evidence>
<dbReference type="AlphaFoldDB" id="A0A5S3PT79"/>
<keyword evidence="2" id="KW-1185">Reference proteome</keyword>
<dbReference type="RefSeq" id="WP_138656137.1">
    <property type="nucleotide sequence ID" value="NZ_VATY01000001.1"/>
</dbReference>
<sequence length="349" mass="41122">MTDNPHESYLRPFFEAMNNEFHSEWCVLHSYETLPFFSSSDVDMAFGSTNVSKLEKLIVNIGELTGWSLYQKLWYDIQYCFYYVLKKDNEDIFLALDFLIDPKGIGKYSFKTNTLVHNCNRFNEIIPIPNNEIACCYKVVKRVVKKRSLEQDDRYIRNHFKLSDSKAVLTLLRQHFKEESTNLLMNYLKGTKEKLDEYEIIELNNSRLHHISSMGKRVQYILWNTYRILNRILAPKGMILHIPNLESKELDKFVSLLNAKVDILFRFVELSRANSFMSNFKAITGSTLIIQPEERFNPEKAVRTHWLNFKNASVPLDKKNEFSLSIDEMVDIYYHAILDNLPNRFHIDG</sequence>
<reference evidence="1 2" key="1">
    <citation type="submission" date="2019-05" db="EMBL/GenBank/DDBJ databases">
        <authorList>
            <person name="Zhang J.-Y."/>
            <person name="Feg X."/>
            <person name="Du Z.-J."/>
        </authorList>
    </citation>
    <scope>NUCLEOTIDE SEQUENCE [LARGE SCALE GENOMIC DNA]</scope>
    <source>
        <strain evidence="1 2">RZ26</strain>
    </source>
</reference>
<dbReference type="EMBL" id="VATY01000001">
    <property type="protein sequence ID" value="TMM58205.1"/>
    <property type="molecule type" value="Genomic_DNA"/>
</dbReference>
<accession>A0A5S3PT79</accession>
<comment type="caution">
    <text evidence="1">The sequence shown here is derived from an EMBL/GenBank/DDBJ whole genome shotgun (WGS) entry which is preliminary data.</text>
</comment>
<dbReference type="Proteomes" id="UP000310314">
    <property type="component" value="Unassembled WGS sequence"/>
</dbReference>
<name>A0A5S3PT79_9FLAO</name>
<protein>
    <submittedName>
        <fullName evidence="1">Uncharacterized protein</fullName>
    </submittedName>
</protein>
<proteinExistence type="predicted"/>
<evidence type="ECO:0000313" key="2">
    <source>
        <dbReference type="Proteomes" id="UP000310314"/>
    </source>
</evidence>